<sequence length="582" mass="66593">MRRRQTLLRALLLALLASLMLVGWAWADPPTRAGRVAQIQGTAWWLDHETREWVQLLRNQTVAEGDRLRTESSSRLRLQVGSTTLWLDGDTELEFRQLDDRQAQLQLQRGGLGLRLRQRDALDEWQVLTEEGSSRFEREGLFRLQQQARATTAQVWSGRMRFEARDLAPGEATAVLLRNNEQGEFWREANGPRAQRESLQRDEFARWLLAESQRMGEAVATAYVSPEMTGADELDRWGDWSRHSEWGMVWMPRHVAVDWAPYSHGRWVWSRHWGWTWVDEAPWGFAPFHYGRWVRWGVRWCWVPGSWVARPAYAPALVTWGGVGVQVNLNLGRHRPPPVRGWAPLTPRDEFRPHYRHSPEYGRRFVFDPVTVQRPVGGPIGQPNAPVPVPPRGGSDVPVRMGGGLPAQGGGMASGGVPSDAAAVPSPGLPWRVEPVRDASMRDGPAAEAPRERGWRNEPLRERQTRMETSPEPGLPARVEPRPEPRMEPRREQRVESEIEPRIYRGESPRGDTQLRRESGMDGVPRREVRPESRPEVQQPRREPSRAAESSPGMNVPRREAPPERDERRGDARERNQGVPIR</sequence>
<dbReference type="InterPro" id="IPR046535">
    <property type="entry name" value="DUF6600"/>
</dbReference>
<evidence type="ECO:0000313" key="4">
    <source>
        <dbReference type="EMBL" id="MFG6448493.1"/>
    </source>
</evidence>
<evidence type="ECO:0000313" key="5">
    <source>
        <dbReference type="Proteomes" id="UP001606099"/>
    </source>
</evidence>
<gene>
    <name evidence="4" type="ORF">ACG0Z6_09600</name>
</gene>
<accession>A0ABW7FVZ5</accession>
<dbReference type="RefSeq" id="WP_394460771.1">
    <property type="nucleotide sequence ID" value="NZ_JBIGHZ010000003.1"/>
</dbReference>
<feature type="signal peptide" evidence="2">
    <location>
        <begin position="1"/>
        <end position="27"/>
    </location>
</feature>
<evidence type="ECO:0000259" key="3">
    <source>
        <dbReference type="Pfam" id="PF04773"/>
    </source>
</evidence>
<comment type="caution">
    <text evidence="4">The sequence shown here is derived from an EMBL/GenBank/DDBJ whole genome shotgun (WGS) entry which is preliminary data.</text>
</comment>
<feature type="compositionally biased region" description="Basic and acidic residues" evidence="1">
    <location>
        <begin position="449"/>
        <end position="466"/>
    </location>
</feature>
<dbReference type="PANTHER" id="PTHR38731">
    <property type="entry name" value="LIPL45-RELATED LIPOPROTEIN-RELATED"/>
    <property type="match status" value="1"/>
</dbReference>
<evidence type="ECO:0000256" key="2">
    <source>
        <dbReference type="SAM" id="SignalP"/>
    </source>
</evidence>
<dbReference type="InterPro" id="IPR006860">
    <property type="entry name" value="FecR"/>
</dbReference>
<reference evidence="4 5" key="1">
    <citation type="submission" date="2024-08" db="EMBL/GenBank/DDBJ databases">
        <authorList>
            <person name="Lu H."/>
        </authorList>
    </citation>
    <scope>NUCLEOTIDE SEQUENCE [LARGE SCALE GENOMIC DNA]</scope>
    <source>
        <strain evidence="4 5">BYS180W</strain>
    </source>
</reference>
<dbReference type="Pfam" id="PF04773">
    <property type="entry name" value="FecR"/>
    <property type="match status" value="1"/>
</dbReference>
<protein>
    <submittedName>
        <fullName evidence="4">DUF6600 domain-containing protein</fullName>
    </submittedName>
</protein>
<organism evidence="4 5">
    <name type="scientific">Roseateles rivi</name>
    <dbReference type="NCBI Taxonomy" id="3299028"/>
    <lineage>
        <taxon>Bacteria</taxon>
        <taxon>Pseudomonadati</taxon>
        <taxon>Pseudomonadota</taxon>
        <taxon>Betaproteobacteria</taxon>
        <taxon>Burkholderiales</taxon>
        <taxon>Sphaerotilaceae</taxon>
        <taxon>Roseateles</taxon>
    </lineage>
</organism>
<feature type="compositionally biased region" description="Gly residues" evidence="1">
    <location>
        <begin position="401"/>
        <end position="414"/>
    </location>
</feature>
<dbReference type="Proteomes" id="UP001606099">
    <property type="component" value="Unassembled WGS sequence"/>
</dbReference>
<evidence type="ECO:0000256" key="1">
    <source>
        <dbReference type="SAM" id="MobiDB-lite"/>
    </source>
</evidence>
<feature type="compositionally biased region" description="Basic and acidic residues" evidence="1">
    <location>
        <begin position="557"/>
        <end position="576"/>
    </location>
</feature>
<keyword evidence="2" id="KW-0732">Signal</keyword>
<feature type="domain" description="FecR protein" evidence="3">
    <location>
        <begin position="66"/>
        <end position="159"/>
    </location>
</feature>
<feature type="chain" id="PRO_5045420186" evidence="2">
    <location>
        <begin position="28"/>
        <end position="582"/>
    </location>
</feature>
<name>A0ABW7FVZ5_9BURK</name>
<dbReference type="Pfam" id="PF20245">
    <property type="entry name" value="DUF6600"/>
    <property type="match status" value="1"/>
</dbReference>
<dbReference type="EMBL" id="JBIGHZ010000003">
    <property type="protein sequence ID" value="MFG6448493.1"/>
    <property type="molecule type" value="Genomic_DNA"/>
</dbReference>
<proteinExistence type="predicted"/>
<feature type="compositionally biased region" description="Basic and acidic residues" evidence="1">
    <location>
        <begin position="479"/>
        <end position="546"/>
    </location>
</feature>
<feature type="region of interest" description="Disordered" evidence="1">
    <location>
        <begin position="401"/>
        <end position="582"/>
    </location>
</feature>
<dbReference type="PANTHER" id="PTHR38731:SF3">
    <property type="entry name" value="BLL6125 PROTEIN"/>
    <property type="match status" value="1"/>
</dbReference>
<keyword evidence="5" id="KW-1185">Reference proteome</keyword>